<evidence type="ECO:0000313" key="1">
    <source>
        <dbReference type="EMBL" id="CAA9344064.1"/>
    </source>
</evidence>
<protein>
    <submittedName>
        <fullName evidence="1">Uncharacterized protein</fullName>
    </submittedName>
</protein>
<proteinExistence type="predicted"/>
<dbReference type="AlphaFoldDB" id="A0A6J4LWT9"/>
<dbReference type="EMBL" id="CADCUC010000410">
    <property type="protein sequence ID" value="CAA9344064.1"/>
    <property type="molecule type" value="Genomic_DNA"/>
</dbReference>
<accession>A0A6J4LWT9</accession>
<reference evidence="1" key="1">
    <citation type="submission" date="2020-02" db="EMBL/GenBank/DDBJ databases">
        <authorList>
            <person name="Meier V. D."/>
        </authorList>
    </citation>
    <scope>NUCLEOTIDE SEQUENCE</scope>
    <source>
        <strain evidence="1">AVDCRST_MAG90</strain>
    </source>
</reference>
<sequence>WRFGQRRGATWRALSLTQQAGWSIAPRIAITSSRFVRTESQTRHAR</sequence>
<name>A0A6J4LWT9_9HYPH</name>
<organism evidence="1">
    <name type="scientific">uncultured Microvirga sp</name>
    <dbReference type="NCBI Taxonomy" id="412392"/>
    <lineage>
        <taxon>Bacteria</taxon>
        <taxon>Pseudomonadati</taxon>
        <taxon>Pseudomonadota</taxon>
        <taxon>Alphaproteobacteria</taxon>
        <taxon>Hyphomicrobiales</taxon>
        <taxon>Methylobacteriaceae</taxon>
        <taxon>Microvirga</taxon>
        <taxon>environmental samples</taxon>
    </lineage>
</organism>
<gene>
    <name evidence="1" type="ORF">AVDCRST_MAG90-2135</name>
</gene>
<feature type="non-terminal residue" evidence="1">
    <location>
        <position position="46"/>
    </location>
</feature>
<feature type="non-terminal residue" evidence="1">
    <location>
        <position position="1"/>
    </location>
</feature>